<accession>A0A7R8YZG5</accession>
<keyword evidence="3" id="KW-1185">Reference proteome</keyword>
<dbReference type="PANTHER" id="PTHR11012">
    <property type="entry name" value="PROTEIN KINASE-LIKE DOMAIN-CONTAINING"/>
    <property type="match status" value="1"/>
</dbReference>
<protein>
    <recommendedName>
        <fullName evidence="1">CHK kinase-like domain-containing protein</fullName>
    </recommendedName>
</protein>
<dbReference type="InterPro" id="IPR015897">
    <property type="entry name" value="CHK_kinase-like"/>
</dbReference>
<dbReference type="OrthoDB" id="8250698at2759"/>
<dbReference type="InterPro" id="IPR011009">
    <property type="entry name" value="Kinase-like_dom_sf"/>
</dbReference>
<evidence type="ECO:0000313" key="2">
    <source>
        <dbReference type="EMBL" id="CAD7091524.1"/>
    </source>
</evidence>
<evidence type="ECO:0000259" key="1">
    <source>
        <dbReference type="SMART" id="SM00587"/>
    </source>
</evidence>
<dbReference type="SMART" id="SM00587">
    <property type="entry name" value="CHK"/>
    <property type="match status" value="1"/>
</dbReference>
<dbReference type="InterPro" id="IPR004119">
    <property type="entry name" value="EcKL"/>
</dbReference>
<dbReference type="Gene3D" id="3.90.1200.10">
    <property type="match status" value="1"/>
</dbReference>
<dbReference type="PANTHER" id="PTHR11012:SF56">
    <property type="entry name" value="CHK KINASE-LIKE DOMAIN-CONTAINING PROTEIN-RELATED"/>
    <property type="match status" value="1"/>
</dbReference>
<dbReference type="InParanoid" id="A0A7R8YZG5"/>
<dbReference type="Pfam" id="PF02958">
    <property type="entry name" value="EcKL"/>
    <property type="match status" value="1"/>
</dbReference>
<dbReference type="AlphaFoldDB" id="A0A7R8YZG5"/>
<feature type="domain" description="CHK kinase-like" evidence="1">
    <location>
        <begin position="130"/>
        <end position="330"/>
    </location>
</feature>
<evidence type="ECO:0000313" key="3">
    <source>
        <dbReference type="Proteomes" id="UP000594454"/>
    </source>
</evidence>
<proteinExistence type="predicted"/>
<dbReference type="Proteomes" id="UP000594454">
    <property type="component" value="Chromosome 5"/>
</dbReference>
<gene>
    <name evidence="2" type="ORF">HERILL_LOCUS13939</name>
</gene>
<sequence>MIIEKNNCNIPEYLDGTFFKKALVSRIKCDDVEIKGLHFTMGSSGGENYLSLIYRVRISYKLPNLPQGDETFIVKSIPLGGAKEIFADMNIYEKEKEMYFNIMPKIEDILKSIKITPRCYYAVDNPIATIVFEDMKASGYEVADRIEGLNEEHCKVLLTKLGRYHAGGMMLLKQEPSIRENYLLKHGIISSVSFSPILWGKYWDDGISRLANHASKWLGYEKIVGKLRKIHQNGIFVERIKDSMRISKNDILTVCHGDTWVNNLLFQYEFNEESPTDVVLIDFQGSIVGSIGLDVNYFLHSSLQVDVFASKRKDLIRNSYCNALRTTLQKGGFENIPTVQDIENEIERKAVYGFMATIIVLPFVSMKKEDSGDSNFETLSEESSANRLKDSACSSPRFLETMKILLKEYDQCGMLDF</sequence>
<dbReference type="SUPFAM" id="SSF56112">
    <property type="entry name" value="Protein kinase-like (PK-like)"/>
    <property type="match status" value="1"/>
</dbReference>
<organism evidence="2 3">
    <name type="scientific">Hermetia illucens</name>
    <name type="common">Black soldier fly</name>
    <dbReference type="NCBI Taxonomy" id="343691"/>
    <lineage>
        <taxon>Eukaryota</taxon>
        <taxon>Metazoa</taxon>
        <taxon>Ecdysozoa</taxon>
        <taxon>Arthropoda</taxon>
        <taxon>Hexapoda</taxon>
        <taxon>Insecta</taxon>
        <taxon>Pterygota</taxon>
        <taxon>Neoptera</taxon>
        <taxon>Endopterygota</taxon>
        <taxon>Diptera</taxon>
        <taxon>Brachycera</taxon>
        <taxon>Stratiomyomorpha</taxon>
        <taxon>Stratiomyidae</taxon>
        <taxon>Hermetiinae</taxon>
        <taxon>Hermetia</taxon>
    </lineage>
</organism>
<dbReference type="EMBL" id="LR899013">
    <property type="protein sequence ID" value="CAD7091524.1"/>
    <property type="molecule type" value="Genomic_DNA"/>
</dbReference>
<name>A0A7R8YZG5_HERIL</name>
<reference evidence="2 3" key="1">
    <citation type="submission" date="2020-11" db="EMBL/GenBank/DDBJ databases">
        <authorList>
            <person name="Wallbank WR R."/>
            <person name="Pardo Diaz C."/>
            <person name="Kozak K."/>
            <person name="Martin S."/>
            <person name="Jiggins C."/>
            <person name="Moest M."/>
            <person name="Warren A I."/>
            <person name="Generalovic N T."/>
            <person name="Byers J.R.P. K."/>
            <person name="Montejo-Kovacevich G."/>
            <person name="Yen C E."/>
        </authorList>
    </citation>
    <scope>NUCLEOTIDE SEQUENCE [LARGE SCALE GENOMIC DNA]</scope>
</reference>
<dbReference type="OMA" id="YHIANAY"/>